<gene>
    <name evidence="1" type="ORF">JOF54_003843</name>
</gene>
<dbReference type="RefSeq" id="WP_210058855.1">
    <property type="nucleotide sequence ID" value="NZ_BAAAMH010000011.1"/>
</dbReference>
<evidence type="ECO:0000313" key="2">
    <source>
        <dbReference type="Proteomes" id="UP000758168"/>
    </source>
</evidence>
<sequence length="92" mass="10580">MSPLAIAQALWDYGEDALWERALGMTDDEHADVRRICAWYEDPRYPLPLVGQRVTHHHVNAFAAITLFEGDVRALARSRRRPQKGRPDALRD</sequence>
<dbReference type="Proteomes" id="UP000758168">
    <property type="component" value="Unassembled WGS sequence"/>
</dbReference>
<accession>A0ABS4ZD06</accession>
<keyword evidence="2" id="KW-1185">Reference proteome</keyword>
<organism evidence="1 2">
    <name type="scientific">Microlunatus capsulatus</name>
    <dbReference type="NCBI Taxonomy" id="99117"/>
    <lineage>
        <taxon>Bacteria</taxon>
        <taxon>Bacillati</taxon>
        <taxon>Actinomycetota</taxon>
        <taxon>Actinomycetes</taxon>
        <taxon>Propionibacteriales</taxon>
        <taxon>Propionibacteriaceae</taxon>
        <taxon>Microlunatus</taxon>
    </lineage>
</organism>
<comment type="caution">
    <text evidence="1">The sequence shown here is derived from an EMBL/GenBank/DDBJ whole genome shotgun (WGS) entry which is preliminary data.</text>
</comment>
<evidence type="ECO:0000313" key="1">
    <source>
        <dbReference type="EMBL" id="MBP2418921.1"/>
    </source>
</evidence>
<proteinExistence type="predicted"/>
<dbReference type="EMBL" id="JAGIOB010000001">
    <property type="protein sequence ID" value="MBP2418921.1"/>
    <property type="molecule type" value="Genomic_DNA"/>
</dbReference>
<name>A0ABS4ZD06_9ACTN</name>
<protein>
    <submittedName>
        <fullName evidence="1">Uncharacterized protein</fullName>
    </submittedName>
</protein>
<reference evidence="1 2" key="1">
    <citation type="submission" date="2021-03" db="EMBL/GenBank/DDBJ databases">
        <title>Sequencing the genomes of 1000 actinobacteria strains.</title>
        <authorList>
            <person name="Klenk H.-P."/>
        </authorList>
    </citation>
    <scope>NUCLEOTIDE SEQUENCE [LARGE SCALE GENOMIC DNA]</scope>
    <source>
        <strain evidence="1 2">DSM 12936</strain>
    </source>
</reference>